<feature type="region of interest" description="Disordered" evidence="4">
    <location>
        <begin position="1053"/>
        <end position="1117"/>
    </location>
</feature>
<dbReference type="InterPro" id="IPR039008">
    <property type="entry name" value="IF_rod_dom"/>
</dbReference>
<dbReference type="PRINTS" id="PR01276">
    <property type="entry name" value="TYPE2KERATIN"/>
</dbReference>
<feature type="compositionally biased region" description="Polar residues" evidence="4">
    <location>
        <begin position="671"/>
        <end position="683"/>
    </location>
</feature>
<gene>
    <name evidence="7" type="primary">LOC117662705</name>
</gene>
<feature type="compositionally biased region" description="Basic and acidic residues" evidence="4">
    <location>
        <begin position="635"/>
        <end position="648"/>
    </location>
</feature>
<dbReference type="AlphaFoldDB" id="A0A6P9BJF8"/>
<dbReference type="GO" id="GO:0031424">
    <property type="term" value="P:keratinization"/>
    <property type="evidence" value="ECO:0007669"/>
    <property type="project" value="TreeGrafter"/>
</dbReference>
<feature type="region of interest" description="Disordered" evidence="4">
    <location>
        <begin position="787"/>
        <end position="807"/>
    </location>
</feature>
<feature type="compositionally biased region" description="Polar residues" evidence="4">
    <location>
        <begin position="625"/>
        <end position="634"/>
    </location>
</feature>
<feature type="compositionally biased region" description="Low complexity" evidence="4">
    <location>
        <begin position="996"/>
        <end position="1005"/>
    </location>
</feature>
<feature type="compositionally biased region" description="Polar residues" evidence="4">
    <location>
        <begin position="966"/>
        <end position="980"/>
    </location>
</feature>
<dbReference type="GO" id="GO:0045109">
    <property type="term" value="P:intermediate filament organization"/>
    <property type="evidence" value="ECO:0007669"/>
    <property type="project" value="TreeGrafter"/>
</dbReference>
<protein>
    <submittedName>
        <fullName evidence="7">Neurofilament medium polypeptide-like</fullName>
    </submittedName>
</protein>
<evidence type="ECO:0000259" key="5">
    <source>
        <dbReference type="PROSITE" id="PS51842"/>
    </source>
</evidence>
<dbReference type="KEGG" id="pgut:117662705"/>
<feature type="compositionally biased region" description="Basic and acidic residues" evidence="4">
    <location>
        <begin position="738"/>
        <end position="748"/>
    </location>
</feature>
<feature type="region of interest" description="Disordered" evidence="4">
    <location>
        <begin position="966"/>
        <end position="1026"/>
    </location>
</feature>
<dbReference type="Proteomes" id="UP001652622">
    <property type="component" value="Unplaced"/>
</dbReference>
<dbReference type="OMA" id="YSYRCAV"/>
<dbReference type="FunFam" id="1.20.5.1160:FF:000001">
    <property type="entry name" value="Keratin type II"/>
    <property type="match status" value="1"/>
</dbReference>
<dbReference type="SUPFAM" id="SSF64593">
    <property type="entry name" value="Intermediate filament protein, coiled coil region"/>
    <property type="match status" value="2"/>
</dbReference>
<evidence type="ECO:0000256" key="1">
    <source>
        <dbReference type="ARBA" id="ARBA00022754"/>
    </source>
</evidence>
<reference evidence="7" key="1">
    <citation type="submission" date="2025-08" db="UniProtKB">
        <authorList>
            <consortium name="RefSeq"/>
        </authorList>
    </citation>
    <scope>IDENTIFICATION</scope>
    <source>
        <tissue evidence="7">Blood</tissue>
    </source>
</reference>
<keyword evidence="2 3" id="KW-0175">Coiled coil</keyword>
<dbReference type="InterPro" id="IPR003054">
    <property type="entry name" value="Keratin_II"/>
</dbReference>
<feature type="region of interest" description="Disordered" evidence="4">
    <location>
        <begin position="736"/>
        <end position="755"/>
    </location>
</feature>
<dbReference type="FunFam" id="1.20.5.170:FF:000004">
    <property type="entry name" value="Keratin, type II cytoskeletal 5"/>
    <property type="match status" value="1"/>
</dbReference>
<evidence type="ECO:0000313" key="6">
    <source>
        <dbReference type="Proteomes" id="UP001652622"/>
    </source>
</evidence>
<dbReference type="Gene3D" id="1.20.5.1160">
    <property type="entry name" value="Vasodilator-stimulated phosphoprotein"/>
    <property type="match status" value="1"/>
</dbReference>
<dbReference type="RefSeq" id="XP_034268135.1">
    <property type="nucleotide sequence ID" value="XM_034412244.2"/>
</dbReference>
<proteinExistence type="predicted"/>
<accession>A0A6P9BJF8</accession>
<name>A0A6P9BJF8_PANGU</name>
<dbReference type="PANTHER" id="PTHR45616">
    <property type="entry name" value="GATA-TYPE DOMAIN-CONTAINING PROTEIN"/>
    <property type="match status" value="1"/>
</dbReference>
<dbReference type="GO" id="GO:0045095">
    <property type="term" value="C:keratin filament"/>
    <property type="evidence" value="ECO:0007669"/>
    <property type="project" value="InterPro"/>
</dbReference>
<evidence type="ECO:0000256" key="4">
    <source>
        <dbReference type="SAM" id="MobiDB-lite"/>
    </source>
</evidence>
<feature type="compositionally biased region" description="Polar residues" evidence="4">
    <location>
        <begin position="694"/>
        <end position="722"/>
    </location>
</feature>
<dbReference type="GeneID" id="117662705"/>
<dbReference type="Pfam" id="PF00038">
    <property type="entry name" value="Filament"/>
    <property type="match status" value="1"/>
</dbReference>
<evidence type="ECO:0000256" key="2">
    <source>
        <dbReference type="ARBA" id="ARBA00023054"/>
    </source>
</evidence>
<feature type="compositionally biased region" description="Polar residues" evidence="4">
    <location>
        <begin position="1100"/>
        <end position="1117"/>
    </location>
</feature>
<feature type="compositionally biased region" description="Polar residues" evidence="4">
    <location>
        <begin position="505"/>
        <end position="520"/>
    </location>
</feature>
<feature type="region of interest" description="Disordered" evidence="4">
    <location>
        <begin position="503"/>
        <end position="543"/>
    </location>
</feature>
<feature type="region of interest" description="Disordered" evidence="4">
    <location>
        <begin position="22"/>
        <end position="46"/>
    </location>
</feature>
<dbReference type="OrthoDB" id="2441647at2759"/>
<dbReference type="PANTHER" id="PTHR45616:SF1">
    <property type="entry name" value="KERATIN, TYPE II CYTOSKELETAL 80"/>
    <property type="match status" value="1"/>
</dbReference>
<dbReference type="SMART" id="SM01391">
    <property type="entry name" value="Filament"/>
    <property type="match status" value="1"/>
</dbReference>
<feature type="compositionally biased region" description="Basic and acidic residues" evidence="4">
    <location>
        <begin position="684"/>
        <end position="693"/>
    </location>
</feature>
<dbReference type="Gene3D" id="1.20.5.500">
    <property type="entry name" value="Single helix bin"/>
    <property type="match status" value="1"/>
</dbReference>
<feature type="compositionally biased region" description="Basic and acidic residues" evidence="4">
    <location>
        <begin position="985"/>
        <end position="994"/>
    </location>
</feature>
<dbReference type="InParanoid" id="A0A6P9BJF8"/>
<keyword evidence="6" id="KW-1185">Reference proteome</keyword>
<feature type="domain" description="IF rod" evidence="5">
    <location>
        <begin position="95"/>
        <end position="409"/>
    </location>
</feature>
<feature type="region of interest" description="Disordered" evidence="4">
    <location>
        <begin position="584"/>
        <end position="722"/>
    </location>
</feature>
<dbReference type="Gene3D" id="1.20.5.170">
    <property type="match status" value="1"/>
</dbReference>
<evidence type="ECO:0000256" key="3">
    <source>
        <dbReference type="SAM" id="Coils"/>
    </source>
</evidence>
<dbReference type="GO" id="GO:0030280">
    <property type="term" value="F:structural constituent of skin epidermis"/>
    <property type="evidence" value="ECO:0007669"/>
    <property type="project" value="TreeGrafter"/>
</dbReference>
<feature type="coiled-coil region" evidence="3">
    <location>
        <begin position="314"/>
        <end position="394"/>
    </location>
</feature>
<organism evidence="6 7">
    <name type="scientific">Pantherophis guttatus</name>
    <name type="common">Corn snake</name>
    <name type="synonym">Elaphe guttata</name>
    <dbReference type="NCBI Taxonomy" id="94885"/>
    <lineage>
        <taxon>Eukaryota</taxon>
        <taxon>Metazoa</taxon>
        <taxon>Chordata</taxon>
        <taxon>Craniata</taxon>
        <taxon>Vertebrata</taxon>
        <taxon>Euteleostomi</taxon>
        <taxon>Lepidosauria</taxon>
        <taxon>Squamata</taxon>
        <taxon>Bifurcata</taxon>
        <taxon>Unidentata</taxon>
        <taxon>Episquamata</taxon>
        <taxon>Toxicofera</taxon>
        <taxon>Serpentes</taxon>
        <taxon>Colubroidea</taxon>
        <taxon>Colubridae</taxon>
        <taxon>Colubrinae</taxon>
        <taxon>Pantherophis</taxon>
    </lineage>
</organism>
<sequence>MTSHSGNFSTSSLTSPKASYSWRRECSPSHSPHSLRDGACSSPTMGEASKKSFSSSSLTGHGYYHTYPRVSFNEDLLTPLHLDVDPALQEIKTKEKDDIKMLNNQFAALIGKVQSLEQHNQVLITRWNFLKEQDNSLSDLDIKLLYDRYMNKLNLEMRSIDAEKEQLDSEIDEVLVSMDSFRNKYEEEINKRSGMEFTFTTLKKDLDNGFLHKTELETKLSGLHAWVELMSTIHEQELEEVMSQVKDVSVVLGIDNNRYIPDPQQIVEDVRAQYEDLAMKSWEELEALTRLKLNEREVLCAKYGDHLLNDRRAIAELNIQIQKLRSCIVSLKSQCLHLEDNIKDVGLQGETALNDAKAKLAKLEDALYNARQDLAQLVKEYQELMNTKLALDIEILTYRKLVEGEEISMESPSPAFISKIYSRPKYFLPDSGSTNVPATSGAKDLTNKMIHSGSSLVTGLSRSHNEDGALTETLFARAHSETRDNIQEGSDVGSPDYRSAEFLSSKFSRTQSGESSNSSGRRYHSRKESVPVGYQSQSQGSREFTKNAFARSHSGGISEDSLLRSYSGTSESYIEGWLSRSQSNENECRNENEGYAEPVSTTTNAEDDGVLEGGVSGTHDEINRDISQVSLSRSQNDEPESRGSHEEFAEPILSRTRSTEDGGVPVGGIPESNSKASRNNSLDDFSKIQRDQSQDSTDTTFSQGHTKGIQESNLHNYPSNTGSNTAYVEGSVSGCLSGEKKTVSKDGGFRTPSIRSTTLSDSVFIRSPTSGDEGLCEETDLKIHSRARESALESNISGDPSPRSEELSLPELSRLHTIENRGIPGTNPGLFVYGRKSKSESGFSKNYTNRKEGLTQSVFARPHSVPDKADYSSSVTDGSQGFVKAVVSRLNRGIVEGGSSRGQSSRRGGFVDFDLMKDQTKEIKESHGEKRYPDYDVRSANETKEGVLPSGCSRIEYEQAGRFSRNLNDSISPVETSTPIQVHRKKEDAAEHSFSRSHSGESGSFKAADLLSRSSNEESRDIQEANISIRCDKENEKCTEGMISRNYSYKCAVTSHPRTESDKAEDVLESGLNESHSSESGRLSPSGTYIGQSGERENQYDISRSYSNTDEVAMNNP</sequence>
<dbReference type="PROSITE" id="PS51842">
    <property type="entry name" value="IF_ROD_2"/>
    <property type="match status" value="1"/>
</dbReference>
<dbReference type="GO" id="GO:0005615">
    <property type="term" value="C:extracellular space"/>
    <property type="evidence" value="ECO:0007669"/>
    <property type="project" value="TreeGrafter"/>
</dbReference>
<feature type="compositionally biased region" description="Basic and acidic residues" evidence="4">
    <location>
        <begin position="1057"/>
        <end position="1066"/>
    </location>
</feature>
<evidence type="ECO:0000313" key="7">
    <source>
        <dbReference type="RefSeq" id="XP_034268135.1"/>
    </source>
</evidence>
<feature type="compositionally biased region" description="Polar residues" evidence="4">
    <location>
        <begin position="1072"/>
        <end position="1091"/>
    </location>
</feature>
<keyword evidence="1" id="KW-0403">Intermediate filament</keyword>